<protein>
    <recommendedName>
        <fullName evidence="4">DUF3995 domain-containing protein</fullName>
    </recommendedName>
</protein>
<keyword evidence="1" id="KW-1133">Transmembrane helix</keyword>
<feature type="transmembrane region" description="Helical" evidence="1">
    <location>
        <begin position="128"/>
        <end position="151"/>
    </location>
</feature>
<comment type="caution">
    <text evidence="2">The sequence shown here is derived from an EMBL/GenBank/DDBJ whole genome shotgun (WGS) entry which is preliminary data.</text>
</comment>
<feature type="transmembrane region" description="Helical" evidence="1">
    <location>
        <begin position="77"/>
        <end position="98"/>
    </location>
</feature>
<evidence type="ECO:0000256" key="1">
    <source>
        <dbReference type="SAM" id="Phobius"/>
    </source>
</evidence>
<keyword evidence="3" id="KW-1185">Reference proteome</keyword>
<gene>
    <name evidence="2" type="ORF">J4557_09220</name>
</gene>
<sequence length="175" mass="18737">MTIRRAGTAAFVWVTGFLLWHVVWALTGLSMPDPDHQHGSARVAVQVFTALVWVMTAVGVLTPLAMMRGWRWFPSRLQLAACWAGCALLGLRGGTGVLDDVVRWLGVLPRGLSGLTTAQVYGTPHPSWWAVTAGTVTDALFVSGGVVFGLAARSLHRSAPSTVPASRTGHRPVTR</sequence>
<organism evidence="2 3">
    <name type="scientific">Actinomadura nitritigenes</name>
    <dbReference type="NCBI Taxonomy" id="134602"/>
    <lineage>
        <taxon>Bacteria</taxon>
        <taxon>Bacillati</taxon>
        <taxon>Actinomycetota</taxon>
        <taxon>Actinomycetes</taxon>
        <taxon>Streptosporangiales</taxon>
        <taxon>Thermomonosporaceae</taxon>
        <taxon>Actinomadura</taxon>
    </lineage>
</organism>
<dbReference type="EMBL" id="JAGEOK010000005">
    <property type="protein sequence ID" value="MBO2437696.1"/>
    <property type="molecule type" value="Genomic_DNA"/>
</dbReference>
<accession>A0ABS3QUP2</accession>
<evidence type="ECO:0000313" key="3">
    <source>
        <dbReference type="Proteomes" id="UP000666915"/>
    </source>
</evidence>
<proteinExistence type="predicted"/>
<keyword evidence="1" id="KW-0812">Transmembrane</keyword>
<name>A0ABS3QUP2_9ACTN</name>
<keyword evidence="1" id="KW-0472">Membrane</keyword>
<evidence type="ECO:0000313" key="2">
    <source>
        <dbReference type="EMBL" id="MBO2437696.1"/>
    </source>
</evidence>
<dbReference type="RefSeq" id="WP_208266023.1">
    <property type="nucleotide sequence ID" value="NZ_BAAAGM010000026.1"/>
</dbReference>
<dbReference type="Proteomes" id="UP000666915">
    <property type="component" value="Unassembled WGS sequence"/>
</dbReference>
<reference evidence="2 3" key="1">
    <citation type="submission" date="2021-03" db="EMBL/GenBank/DDBJ databases">
        <authorList>
            <person name="Kanchanasin P."/>
            <person name="Saeng-In P."/>
            <person name="Phongsopitanun W."/>
            <person name="Yuki M."/>
            <person name="Kudo T."/>
            <person name="Ohkuma M."/>
            <person name="Tanasupawat S."/>
        </authorList>
    </citation>
    <scope>NUCLEOTIDE SEQUENCE [LARGE SCALE GENOMIC DNA]</scope>
    <source>
        <strain evidence="2 3">L46</strain>
    </source>
</reference>
<evidence type="ECO:0008006" key="4">
    <source>
        <dbReference type="Google" id="ProtNLM"/>
    </source>
</evidence>
<feature type="transmembrane region" description="Helical" evidence="1">
    <location>
        <begin position="41"/>
        <end position="65"/>
    </location>
</feature>